<feature type="compositionally biased region" description="Polar residues" evidence="1">
    <location>
        <begin position="1"/>
        <end position="25"/>
    </location>
</feature>
<accession>A0A267EB81</accession>
<protein>
    <submittedName>
        <fullName evidence="3">Uncharacterized protein</fullName>
    </submittedName>
</protein>
<comment type="caution">
    <text evidence="3">The sequence shown here is derived from an EMBL/GenBank/DDBJ whole genome shotgun (WGS) entry which is preliminary data.</text>
</comment>
<name>A0A267EB81_9PLAT</name>
<organism evidence="3 4">
    <name type="scientific">Macrostomum lignano</name>
    <dbReference type="NCBI Taxonomy" id="282301"/>
    <lineage>
        <taxon>Eukaryota</taxon>
        <taxon>Metazoa</taxon>
        <taxon>Spiralia</taxon>
        <taxon>Lophotrochozoa</taxon>
        <taxon>Platyhelminthes</taxon>
        <taxon>Rhabditophora</taxon>
        <taxon>Macrostomorpha</taxon>
        <taxon>Macrostomida</taxon>
        <taxon>Macrostomidae</taxon>
        <taxon>Macrostomum</taxon>
    </lineage>
</organism>
<feature type="region of interest" description="Disordered" evidence="1">
    <location>
        <begin position="1"/>
        <end position="135"/>
    </location>
</feature>
<dbReference type="Proteomes" id="UP000215902">
    <property type="component" value="Unassembled WGS sequence"/>
</dbReference>
<feature type="non-terminal residue" evidence="3">
    <location>
        <position position="1"/>
    </location>
</feature>
<proteinExistence type="predicted"/>
<sequence>ADSRQPTAGRQQTPNRRQTADTQPQAAEHRQSGMSSHEKQGQENGRRSSRLRRLSDSTARMLRQLRLVRSDSGYSSDDQRRDSLDGTAGSDEASQQSLPRLPSHDELEEFGADNAEEEAVEEEAAAAERREAQQLSNSERHLIGIKFALLREQSRTYQALWVADCLEAEELQEKQREEELSLRQKDVDLFEVGRRRRTSSSSVYEDSEYSYFDSGLERRLGKRREYEWRKHWLQRTSNWMYGDGYRNPLDYHY</sequence>
<feature type="compositionally biased region" description="Basic and acidic residues" evidence="1">
    <location>
        <begin position="126"/>
        <end position="135"/>
    </location>
</feature>
<evidence type="ECO:0000313" key="4">
    <source>
        <dbReference type="Proteomes" id="UP000215902"/>
    </source>
</evidence>
<evidence type="ECO:0000313" key="3">
    <source>
        <dbReference type="EMBL" id="PAA58851.1"/>
    </source>
</evidence>
<evidence type="ECO:0000256" key="1">
    <source>
        <dbReference type="SAM" id="MobiDB-lite"/>
    </source>
</evidence>
<evidence type="ECO:0000313" key="2">
    <source>
        <dbReference type="EMBL" id="PAA58850.1"/>
    </source>
</evidence>
<gene>
    <name evidence="3" type="ORF">BOX15_Mlig033606g1</name>
    <name evidence="2" type="ORF">BOX15_Mlig033606g2</name>
</gene>
<reference evidence="3 4" key="1">
    <citation type="submission" date="2017-06" db="EMBL/GenBank/DDBJ databases">
        <title>A platform for efficient transgenesis in Macrostomum lignano, a flatworm model organism for stem cell research.</title>
        <authorList>
            <person name="Berezikov E."/>
        </authorList>
    </citation>
    <scope>NUCLEOTIDE SEQUENCE [LARGE SCALE GENOMIC DNA]</scope>
    <source>
        <strain evidence="3">DV1</strain>
        <tissue evidence="3">Whole organism</tissue>
    </source>
</reference>
<keyword evidence="4" id="KW-1185">Reference proteome</keyword>
<dbReference type="AlphaFoldDB" id="A0A267EB81"/>
<dbReference type="EMBL" id="NIVC01002325">
    <property type="protein sequence ID" value="PAA58850.1"/>
    <property type="molecule type" value="Genomic_DNA"/>
</dbReference>
<dbReference type="EMBL" id="NIVC01002325">
    <property type="protein sequence ID" value="PAA58851.1"/>
    <property type="molecule type" value="Genomic_DNA"/>
</dbReference>
<feature type="compositionally biased region" description="Acidic residues" evidence="1">
    <location>
        <begin position="106"/>
        <end position="125"/>
    </location>
</feature>
<feature type="compositionally biased region" description="Basic and acidic residues" evidence="1">
    <location>
        <begin position="27"/>
        <end position="46"/>
    </location>
</feature>